<reference evidence="1" key="2">
    <citation type="journal article" date="2015" name="Fish Shellfish Immunol.">
        <title>Early steps in the European eel (Anguilla anguilla)-Vibrio vulnificus interaction in the gills: Role of the RtxA13 toxin.</title>
        <authorList>
            <person name="Callol A."/>
            <person name="Pajuelo D."/>
            <person name="Ebbesson L."/>
            <person name="Teles M."/>
            <person name="MacKenzie S."/>
            <person name="Amaro C."/>
        </authorList>
    </citation>
    <scope>NUCLEOTIDE SEQUENCE</scope>
</reference>
<dbReference type="EMBL" id="GBXM01067144">
    <property type="protein sequence ID" value="JAH41433.1"/>
    <property type="molecule type" value="Transcribed_RNA"/>
</dbReference>
<sequence>MSARYCSLYCPDPSSSSKSSPRSRAYCSLSGADSRRMQHISLPSLW</sequence>
<reference evidence="1" key="1">
    <citation type="submission" date="2014-11" db="EMBL/GenBank/DDBJ databases">
        <authorList>
            <person name="Amaro Gonzalez C."/>
        </authorList>
    </citation>
    <scope>NUCLEOTIDE SEQUENCE</scope>
</reference>
<evidence type="ECO:0000313" key="1">
    <source>
        <dbReference type="EMBL" id="JAH41433.1"/>
    </source>
</evidence>
<name>A0A0E9SLQ0_ANGAN</name>
<protein>
    <submittedName>
        <fullName evidence="1">Uncharacterized protein</fullName>
    </submittedName>
</protein>
<proteinExistence type="predicted"/>
<accession>A0A0E9SLQ0</accession>
<organism evidence="1">
    <name type="scientific">Anguilla anguilla</name>
    <name type="common">European freshwater eel</name>
    <name type="synonym">Muraena anguilla</name>
    <dbReference type="NCBI Taxonomy" id="7936"/>
    <lineage>
        <taxon>Eukaryota</taxon>
        <taxon>Metazoa</taxon>
        <taxon>Chordata</taxon>
        <taxon>Craniata</taxon>
        <taxon>Vertebrata</taxon>
        <taxon>Euteleostomi</taxon>
        <taxon>Actinopterygii</taxon>
        <taxon>Neopterygii</taxon>
        <taxon>Teleostei</taxon>
        <taxon>Anguilliformes</taxon>
        <taxon>Anguillidae</taxon>
        <taxon>Anguilla</taxon>
    </lineage>
</organism>
<dbReference type="AlphaFoldDB" id="A0A0E9SLQ0"/>